<feature type="region of interest" description="Disordered" evidence="1">
    <location>
        <begin position="180"/>
        <end position="200"/>
    </location>
</feature>
<evidence type="ECO:0000313" key="2">
    <source>
        <dbReference type="EMBL" id="GMI09586.1"/>
    </source>
</evidence>
<feature type="compositionally biased region" description="Basic residues" evidence="1">
    <location>
        <begin position="356"/>
        <end position="367"/>
    </location>
</feature>
<gene>
    <name evidence="2" type="ORF">TrVE_jg10421</name>
</gene>
<keyword evidence="3" id="KW-1185">Reference proteome</keyword>
<dbReference type="EMBL" id="BRXX01000402">
    <property type="protein sequence ID" value="GMI09586.1"/>
    <property type="molecule type" value="Genomic_DNA"/>
</dbReference>
<dbReference type="Proteomes" id="UP001165160">
    <property type="component" value="Unassembled WGS sequence"/>
</dbReference>
<accession>A0A9W7FCE5</accession>
<reference evidence="3" key="1">
    <citation type="journal article" date="2023" name="Commun. Biol.">
        <title>Genome analysis of Parmales, the sister group of diatoms, reveals the evolutionary specialization of diatoms from phago-mixotrophs to photoautotrophs.</title>
        <authorList>
            <person name="Ban H."/>
            <person name="Sato S."/>
            <person name="Yoshikawa S."/>
            <person name="Yamada K."/>
            <person name="Nakamura Y."/>
            <person name="Ichinomiya M."/>
            <person name="Sato N."/>
            <person name="Blanc-Mathieu R."/>
            <person name="Endo H."/>
            <person name="Kuwata A."/>
            <person name="Ogata H."/>
        </authorList>
    </citation>
    <scope>NUCLEOTIDE SEQUENCE [LARGE SCALE GENOMIC DNA]</scope>
    <source>
        <strain evidence="3">NIES 3699</strain>
    </source>
</reference>
<evidence type="ECO:0000313" key="3">
    <source>
        <dbReference type="Proteomes" id="UP001165160"/>
    </source>
</evidence>
<feature type="region of interest" description="Disordered" evidence="1">
    <location>
        <begin position="232"/>
        <end position="255"/>
    </location>
</feature>
<comment type="caution">
    <text evidence="2">The sequence shown here is derived from an EMBL/GenBank/DDBJ whole genome shotgun (WGS) entry which is preliminary data.</text>
</comment>
<feature type="region of interest" description="Disordered" evidence="1">
    <location>
        <begin position="350"/>
        <end position="371"/>
    </location>
</feature>
<organism evidence="2 3">
    <name type="scientific">Triparma verrucosa</name>
    <dbReference type="NCBI Taxonomy" id="1606542"/>
    <lineage>
        <taxon>Eukaryota</taxon>
        <taxon>Sar</taxon>
        <taxon>Stramenopiles</taxon>
        <taxon>Ochrophyta</taxon>
        <taxon>Bolidophyceae</taxon>
        <taxon>Parmales</taxon>
        <taxon>Triparmaceae</taxon>
        <taxon>Triparma</taxon>
    </lineage>
</organism>
<name>A0A9W7FCE5_9STRA</name>
<sequence length="564" mass="63471">MSVTKEIRALFSEEDKIVGRPATPDLDDLSIPCVGSVKHLIDECREFEAPKFQTNQHLMEVLVENPTDGLELVNRSLEMLSHQDGIPEYDEIMSRDNMKALELLEGGGGRDSEDEASWVDGDATMYDQRSFDGGSTLNTYSVGGSALDGLSLASNSLQGSTWSLKDKGIEVTWKGKKFRNSSSFSSSLLDNGGDEDGSSVGGMTMGMDLSLGGDTSYSVGGGSVGGGGVSVVSKKKRVKPRDFPKKLRKRGPFSMVGPRDVKVSLGLPPIQSTEQRKEIVQRYRTRKYSHDKLIEGANTSSDQLERAEKAASHQMGREIIHHHEASYFGGNLLERSGANGENNRNRSGIIFEGGRHRGGRQVSKRVVSKTPKEIEKEKINAMKGLEKLKYLMKDLDVEEGDGTSYKELIPKVLGFSPKRRGGSRGMRRSHGEVGVNRNVKFTTLKPMKEVTSQWDRMAEEEVTEDERWLEEAIQALRRQMSQKQSRQEEQKEVEEHIRRVSKKAKRGILNRHRKTVMTSPDRSFERTHVVDETLPHEVYQRKQDEMDEHREYQRIRRETQGIKK</sequence>
<dbReference type="AlphaFoldDB" id="A0A9W7FCE5"/>
<evidence type="ECO:0000256" key="1">
    <source>
        <dbReference type="SAM" id="MobiDB-lite"/>
    </source>
</evidence>
<feature type="compositionally biased region" description="Basic and acidic residues" evidence="1">
    <location>
        <begin position="485"/>
        <end position="498"/>
    </location>
</feature>
<feature type="region of interest" description="Disordered" evidence="1">
    <location>
        <begin position="480"/>
        <end position="507"/>
    </location>
</feature>
<proteinExistence type="predicted"/>
<protein>
    <submittedName>
        <fullName evidence="2">Uncharacterized protein</fullName>
    </submittedName>
</protein>